<gene>
    <name evidence="3" type="primary">LOC116190346</name>
</gene>
<keyword evidence="1" id="KW-0472">Membrane</keyword>
<feature type="transmembrane region" description="Helical" evidence="1">
    <location>
        <begin position="158"/>
        <end position="176"/>
    </location>
</feature>
<reference evidence="2" key="1">
    <citation type="journal article" date="2020" name="Plant Biotechnol. J.">
        <title>The pomegranate (Punica granatum L.) draft genome dissects genetic divergence between soft- and hard-seeded cultivars.</title>
        <authorList>
            <person name="Luo X."/>
            <person name="Li H."/>
            <person name="Wu Z."/>
            <person name="Yao W."/>
            <person name="Zhao P."/>
            <person name="Cao D."/>
            <person name="Yu H."/>
            <person name="Li K."/>
            <person name="Poudel K."/>
            <person name="Zhao D."/>
            <person name="Zhang F."/>
            <person name="Xia X."/>
            <person name="Chen L."/>
            <person name="Wang Q."/>
            <person name="Jing D."/>
            <person name="Cao S."/>
        </authorList>
    </citation>
    <scope>NUCLEOTIDE SEQUENCE [LARGE SCALE GENOMIC DNA]</scope>
    <source>
        <strain evidence="2">cv. Tunisia</strain>
    </source>
</reference>
<keyword evidence="1" id="KW-0812">Transmembrane</keyword>
<evidence type="ECO:0000256" key="1">
    <source>
        <dbReference type="SAM" id="Phobius"/>
    </source>
</evidence>
<keyword evidence="1" id="KW-1133">Transmembrane helix</keyword>
<organism evidence="2 3">
    <name type="scientific">Punica granatum</name>
    <name type="common">Pomegranate</name>
    <dbReference type="NCBI Taxonomy" id="22663"/>
    <lineage>
        <taxon>Eukaryota</taxon>
        <taxon>Viridiplantae</taxon>
        <taxon>Streptophyta</taxon>
        <taxon>Embryophyta</taxon>
        <taxon>Tracheophyta</taxon>
        <taxon>Spermatophyta</taxon>
        <taxon>Magnoliopsida</taxon>
        <taxon>eudicotyledons</taxon>
        <taxon>Gunneridae</taxon>
        <taxon>Pentapetalae</taxon>
        <taxon>rosids</taxon>
        <taxon>malvids</taxon>
        <taxon>Myrtales</taxon>
        <taxon>Lythraceae</taxon>
        <taxon>Punica</taxon>
    </lineage>
</organism>
<keyword evidence="2" id="KW-1185">Reference proteome</keyword>
<dbReference type="GeneID" id="116190346"/>
<evidence type="ECO:0000313" key="2">
    <source>
        <dbReference type="Proteomes" id="UP000515151"/>
    </source>
</evidence>
<evidence type="ECO:0000313" key="3">
    <source>
        <dbReference type="RefSeq" id="XP_031375894.1"/>
    </source>
</evidence>
<accession>A0A6P8C023</accession>
<protein>
    <submittedName>
        <fullName evidence="3">Uncharacterized protein LOC116190346</fullName>
    </submittedName>
</protein>
<dbReference type="Proteomes" id="UP000515151">
    <property type="component" value="Unplaced"/>
</dbReference>
<reference evidence="3" key="2">
    <citation type="submission" date="2025-08" db="UniProtKB">
        <authorList>
            <consortium name="RefSeq"/>
        </authorList>
    </citation>
    <scope>IDENTIFICATION</scope>
    <source>
        <tissue evidence="3">Leaf</tissue>
    </source>
</reference>
<sequence>MHHKKCFTKNRTDFAILGSGQSRAKPRPRSWRSPSLNTFLYPSLPPPFLLSFQSGFPIFPNFFHASSPSFDQFALNLRVFDEFCPKSSNQLASPLFQALIGPSFNQVPSRLFRASTGGRAGFEKSRFFEEEGDFFWQGRILRFMIQFYYSQFYDPRLILGRIMILTTLVLLLLYYLV</sequence>
<dbReference type="RefSeq" id="XP_031375894.1">
    <property type="nucleotide sequence ID" value="XM_031520034.1"/>
</dbReference>
<dbReference type="AlphaFoldDB" id="A0A6P8C023"/>
<proteinExistence type="predicted"/>
<name>A0A6P8C023_PUNGR</name>